<reference evidence="1 2" key="1">
    <citation type="submission" date="2015-07" db="EMBL/GenBank/DDBJ databases">
        <authorList>
            <person name="Noorani M."/>
        </authorList>
    </citation>
    <scope>NUCLEOTIDE SEQUENCE [LARGE SCALE GENOMIC DNA]</scope>
    <source>
        <strain evidence="1">BBA 69670</strain>
    </source>
</reference>
<dbReference type="AlphaFoldDB" id="A0A0K6GAS1"/>
<organism evidence="1 2">
    <name type="scientific">Rhizoctonia solani</name>
    <dbReference type="NCBI Taxonomy" id="456999"/>
    <lineage>
        <taxon>Eukaryota</taxon>
        <taxon>Fungi</taxon>
        <taxon>Dikarya</taxon>
        <taxon>Basidiomycota</taxon>
        <taxon>Agaricomycotina</taxon>
        <taxon>Agaricomycetes</taxon>
        <taxon>Cantharellales</taxon>
        <taxon>Ceratobasidiaceae</taxon>
        <taxon>Rhizoctonia</taxon>
    </lineage>
</organism>
<keyword evidence="2" id="KW-1185">Reference proteome</keyword>
<evidence type="ECO:0000313" key="2">
    <source>
        <dbReference type="Proteomes" id="UP000044841"/>
    </source>
</evidence>
<evidence type="ECO:0000313" key="1">
    <source>
        <dbReference type="EMBL" id="CUA75728.1"/>
    </source>
</evidence>
<name>A0A0K6GAS1_9AGAM</name>
<sequence>MDASLSVFPSVTSFLSPEVLSGMVVDMFLKPGATTPERDFPMLEELRSYLNRLDSALVVYHRKREKKRSRPEHFYIVFKTAVDADAFLKGWAIGQGEAGVLKSHYWVQRHPDYPGALLYELQQEIRLVFRALDSDYGGEPDRFRGPAFALLGPFEPSPLSLPSSLKEKYHCSMEHPAVGRARRVAEIGGRIEVLREELAVSEDDERARELAELEVKLRCHQRVLTGNNGEQAP</sequence>
<gene>
    <name evidence="1" type="ORF">RSOLAG22IIIB_06035</name>
</gene>
<proteinExistence type="predicted"/>
<dbReference type="Proteomes" id="UP000044841">
    <property type="component" value="Unassembled WGS sequence"/>
</dbReference>
<dbReference type="EMBL" id="CYGV01001600">
    <property type="protein sequence ID" value="CUA75728.1"/>
    <property type="molecule type" value="Genomic_DNA"/>
</dbReference>
<protein>
    <submittedName>
        <fullName evidence="1">Uncharacterized protein</fullName>
    </submittedName>
</protein>
<accession>A0A0K6GAS1</accession>